<feature type="region of interest" description="Disordered" evidence="1">
    <location>
        <begin position="24"/>
        <end position="45"/>
    </location>
</feature>
<evidence type="ECO:0000313" key="3">
    <source>
        <dbReference type="Proteomes" id="UP000730591"/>
    </source>
</evidence>
<keyword evidence="3" id="KW-1185">Reference proteome</keyword>
<gene>
    <name evidence="2" type="ORF">HCJ93_15655</name>
</gene>
<protein>
    <submittedName>
        <fullName evidence="2">Uncharacterized protein</fullName>
    </submittedName>
</protein>
<proteinExistence type="predicted"/>
<sequence>MGLWHVIHEDGRTERCGEPFTVGDEVARPLPEHPPHFPGTVRGPR</sequence>
<evidence type="ECO:0000313" key="2">
    <source>
        <dbReference type="EMBL" id="NJP51465.1"/>
    </source>
</evidence>
<reference evidence="2 3" key="1">
    <citation type="submission" date="2020-03" db="EMBL/GenBank/DDBJ databases">
        <title>WGS of actinomycetes isolated from Thailand.</title>
        <authorList>
            <person name="Thawai C."/>
        </authorList>
    </citation>
    <scope>NUCLEOTIDE SEQUENCE [LARGE SCALE GENOMIC DNA]</scope>
    <source>
        <strain evidence="2 3">SBST2-5</strain>
    </source>
</reference>
<dbReference type="EMBL" id="JAATEM010000017">
    <property type="protein sequence ID" value="NJP51465.1"/>
    <property type="molecule type" value="Genomic_DNA"/>
</dbReference>
<feature type="compositionally biased region" description="Basic and acidic residues" evidence="1">
    <location>
        <begin position="25"/>
        <end position="35"/>
    </location>
</feature>
<dbReference type="RefSeq" id="WP_167996323.1">
    <property type="nucleotide sequence ID" value="NZ_JAATEM010000017.1"/>
</dbReference>
<organism evidence="2 3">
    <name type="scientific">Streptomyces composti</name>
    <dbReference type="NCBI Taxonomy" id="2720025"/>
    <lineage>
        <taxon>Bacteria</taxon>
        <taxon>Bacillati</taxon>
        <taxon>Actinomycetota</taxon>
        <taxon>Actinomycetes</taxon>
        <taxon>Kitasatosporales</taxon>
        <taxon>Streptomycetaceae</taxon>
        <taxon>Streptomyces</taxon>
    </lineage>
</organism>
<accession>A0ABX1A8C5</accession>
<comment type="caution">
    <text evidence="2">The sequence shown here is derived from an EMBL/GenBank/DDBJ whole genome shotgun (WGS) entry which is preliminary data.</text>
</comment>
<name>A0ABX1A8C5_9ACTN</name>
<dbReference type="Proteomes" id="UP000730591">
    <property type="component" value="Unassembled WGS sequence"/>
</dbReference>
<evidence type="ECO:0000256" key="1">
    <source>
        <dbReference type="SAM" id="MobiDB-lite"/>
    </source>
</evidence>